<organism evidence="2 3">
    <name type="scientific">Cyanidiococcus yangmingshanensis</name>
    <dbReference type="NCBI Taxonomy" id="2690220"/>
    <lineage>
        <taxon>Eukaryota</taxon>
        <taxon>Rhodophyta</taxon>
        <taxon>Bangiophyceae</taxon>
        <taxon>Cyanidiales</taxon>
        <taxon>Cyanidiaceae</taxon>
        <taxon>Cyanidiococcus</taxon>
    </lineage>
</organism>
<dbReference type="Proteomes" id="UP000530660">
    <property type="component" value="Unassembled WGS sequence"/>
</dbReference>
<dbReference type="OrthoDB" id="338531at2759"/>
<feature type="region of interest" description="Disordered" evidence="1">
    <location>
        <begin position="72"/>
        <end position="153"/>
    </location>
</feature>
<evidence type="ECO:0000313" key="3">
    <source>
        <dbReference type="Proteomes" id="UP000530660"/>
    </source>
</evidence>
<evidence type="ECO:0000313" key="2">
    <source>
        <dbReference type="EMBL" id="KAF6003213.1"/>
    </source>
</evidence>
<reference evidence="2 3" key="1">
    <citation type="journal article" date="2020" name="J. Phycol.">
        <title>Comparative genome analysis reveals Cyanidiococcus gen. nov., a new extremophilic red algal genus sister to Cyanidioschyzon (Cyanidioschyzonaceae, Rhodophyta).</title>
        <authorList>
            <person name="Liu S.-L."/>
            <person name="Chiang Y.-R."/>
            <person name="Yoon H.S."/>
            <person name="Fu H.-Y."/>
        </authorList>
    </citation>
    <scope>NUCLEOTIDE SEQUENCE [LARGE SCALE GENOMIC DNA]</scope>
    <source>
        <strain evidence="2 3">THAL066</strain>
    </source>
</reference>
<accession>A0A7J7IJE4</accession>
<dbReference type="EMBL" id="VWRR01000007">
    <property type="protein sequence ID" value="KAF6003213.1"/>
    <property type="molecule type" value="Genomic_DNA"/>
</dbReference>
<evidence type="ECO:0000256" key="1">
    <source>
        <dbReference type="SAM" id="MobiDB-lite"/>
    </source>
</evidence>
<feature type="compositionally biased region" description="Low complexity" evidence="1">
    <location>
        <begin position="135"/>
        <end position="153"/>
    </location>
</feature>
<dbReference type="AlphaFoldDB" id="A0A7J7IJE4"/>
<feature type="compositionally biased region" description="Basic and acidic residues" evidence="1">
    <location>
        <begin position="96"/>
        <end position="107"/>
    </location>
</feature>
<comment type="caution">
    <text evidence="2">The sequence shown here is derived from an EMBL/GenBank/DDBJ whole genome shotgun (WGS) entry which is preliminary data.</text>
</comment>
<proteinExistence type="predicted"/>
<name>A0A7J7IJE4_9RHOD</name>
<sequence>MRYIGESRREAALTAVIAAKRWPEIWRTMRNYYRESTDHSFRLRIASQQYLTEFLKQYSGPQPWDVEALKTAAEADTNPSQEEKFGAKDYGVNGTRGERPRRERIRTTQEFVKPELAVSGYNPESVAVPPAPANGPRTAASGPPATSPSSRNK</sequence>
<gene>
    <name evidence="2" type="ORF">F1559_001257</name>
</gene>
<protein>
    <submittedName>
        <fullName evidence="2">Uncharacterized protein</fullName>
    </submittedName>
</protein>
<keyword evidence="3" id="KW-1185">Reference proteome</keyword>